<evidence type="ECO:0000256" key="7">
    <source>
        <dbReference type="ARBA" id="ARBA00023136"/>
    </source>
</evidence>
<feature type="transmembrane region" description="Helical" evidence="9">
    <location>
        <begin position="195"/>
        <end position="214"/>
    </location>
</feature>
<protein>
    <recommendedName>
        <fullName evidence="9">Apolipoprotein N-acyltransferase</fullName>
        <shortName evidence="9">ALP N-acyltransferase</shortName>
        <ecNumber evidence="9">2.3.1.269</ecNumber>
    </recommendedName>
</protein>
<dbReference type="PANTHER" id="PTHR38686:SF1">
    <property type="entry name" value="APOLIPOPROTEIN N-ACYLTRANSFERASE"/>
    <property type="match status" value="1"/>
</dbReference>
<evidence type="ECO:0000256" key="2">
    <source>
        <dbReference type="ARBA" id="ARBA00010065"/>
    </source>
</evidence>
<dbReference type="RefSeq" id="WP_184038828.1">
    <property type="nucleotide sequence ID" value="NZ_JACHHY010000012.1"/>
</dbReference>
<dbReference type="EMBL" id="JACHHY010000012">
    <property type="protein sequence ID" value="MBB5018872.1"/>
    <property type="molecule type" value="Genomic_DNA"/>
</dbReference>
<dbReference type="GO" id="GO:0005886">
    <property type="term" value="C:plasma membrane"/>
    <property type="evidence" value="ECO:0007669"/>
    <property type="project" value="UniProtKB-SubCell"/>
</dbReference>
<proteinExistence type="inferred from homology"/>
<dbReference type="NCBIfam" id="TIGR00546">
    <property type="entry name" value="lnt"/>
    <property type="match status" value="1"/>
</dbReference>
<comment type="function">
    <text evidence="9">Catalyzes the phospholipid dependent N-acylation of the N-terminal cysteine of apolipoprotein, the last step in lipoprotein maturation.</text>
</comment>
<evidence type="ECO:0000313" key="12">
    <source>
        <dbReference type="Proteomes" id="UP000575898"/>
    </source>
</evidence>
<dbReference type="GO" id="GO:0042158">
    <property type="term" value="P:lipoprotein biosynthetic process"/>
    <property type="evidence" value="ECO:0007669"/>
    <property type="project" value="UniProtKB-UniRule"/>
</dbReference>
<evidence type="ECO:0000256" key="3">
    <source>
        <dbReference type="ARBA" id="ARBA00022475"/>
    </source>
</evidence>
<dbReference type="UniPathway" id="UPA00666"/>
<evidence type="ECO:0000256" key="9">
    <source>
        <dbReference type="HAMAP-Rule" id="MF_01148"/>
    </source>
</evidence>
<dbReference type="CDD" id="cd07571">
    <property type="entry name" value="ALP_N-acyl_transferase"/>
    <property type="match status" value="1"/>
</dbReference>
<name>A0A840MQ38_9PROT</name>
<feature type="transmembrane region" description="Helical" evidence="9">
    <location>
        <begin position="478"/>
        <end position="501"/>
    </location>
</feature>
<keyword evidence="6 9" id="KW-1133">Transmembrane helix</keyword>
<keyword evidence="3 9" id="KW-1003">Cell membrane</keyword>
<comment type="catalytic activity">
    <reaction evidence="9">
        <text>N-terminal S-1,2-diacyl-sn-glyceryl-L-cysteinyl-[lipoprotein] + a glycerophospholipid = N-acyl-S-1,2-diacyl-sn-glyceryl-L-cysteinyl-[lipoprotein] + a 2-acyl-sn-glycero-3-phospholipid + H(+)</text>
        <dbReference type="Rhea" id="RHEA:48228"/>
        <dbReference type="Rhea" id="RHEA-COMP:14681"/>
        <dbReference type="Rhea" id="RHEA-COMP:14684"/>
        <dbReference type="ChEBI" id="CHEBI:15378"/>
        <dbReference type="ChEBI" id="CHEBI:136912"/>
        <dbReference type="ChEBI" id="CHEBI:140656"/>
        <dbReference type="ChEBI" id="CHEBI:140657"/>
        <dbReference type="ChEBI" id="CHEBI:140660"/>
        <dbReference type="EC" id="2.3.1.269"/>
    </reaction>
</comment>
<comment type="subcellular location">
    <subcellularLocation>
        <location evidence="1 9">Cell membrane</location>
        <topology evidence="1 9">Multi-pass membrane protein</topology>
    </subcellularLocation>
</comment>
<keyword evidence="12" id="KW-1185">Reference proteome</keyword>
<dbReference type="Proteomes" id="UP000575898">
    <property type="component" value="Unassembled WGS sequence"/>
</dbReference>
<feature type="domain" description="CN hydrolase" evidence="10">
    <location>
        <begin position="229"/>
        <end position="469"/>
    </location>
</feature>
<keyword evidence="7 9" id="KW-0472">Membrane</keyword>
<feature type="transmembrane region" description="Helical" evidence="9">
    <location>
        <begin position="58"/>
        <end position="80"/>
    </location>
</feature>
<dbReference type="Pfam" id="PF20154">
    <property type="entry name" value="LNT_N"/>
    <property type="match status" value="1"/>
</dbReference>
<dbReference type="SUPFAM" id="SSF56317">
    <property type="entry name" value="Carbon-nitrogen hydrolase"/>
    <property type="match status" value="1"/>
</dbReference>
<reference evidence="11 12" key="1">
    <citation type="submission" date="2020-08" db="EMBL/GenBank/DDBJ databases">
        <title>Genomic Encyclopedia of Type Strains, Phase IV (KMG-IV): sequencing the most valuable type-strain genomes for metagenomic binning, comparative biology and taxonomic classification.</title>
        <authorList>
            <person name="Goeker M."/>
        </authorList>
    </citation>
    <scope>NUCLEOTIDE SEQUENCE [LARGE SCALE GENOMIC DNA]</scope>
    <source>
        <strain evidence="11 12">DSM 27165</strain>
    </source>
</reference>
<keyword evidence="5 9" id="KW-0812">Transmembrane</keyword>
<dbReference type="InterPro" id="IPR045378">
    <property type="entry name" value="LNT_N"/>
</dbReference>
<dbReference type="AlphaFoldDB" id="A0A840MQ38"/>
<keyword evidence="8 9" id="KW-0012">Acyltransferase</keyword>
<evidence type="ECO:0000313" key="11">
    <source>
        <dbReference type="EMBL" id="MBB5018872.1"/>
    </source>
</evidence>
<keyword evidence="11" id="KW-0449">Lipoprotein</keyword>
<dbReference type="PANTHER" id="PTHR38686">
    <property type="entry name" value="APOLIPOPROTEIN N-ACYLTRANSFERASE"/>
    <property type="match status" value="1"/>
</dbReference>
<evidence type="ECO:0000256" key="4">
    <source>
        <dbReference type="ARBA" id="ARBA00022679"/>
    </source>
</evidence>
<gene>
    <name evidence="9" type="primary">lnt</name>
    <name evidence="11" type="ORF">HNQ59_002169</name>
</gene>
<evidence type="ECO:0000256" key="6">
    <source>
        <dbReference type="ARBA" id="ARBA00022989"/>
    </source>
</evidence>
<dbReference type="InterPro" id="IPR004563">
    <property type="entry name" value="Apolipo_AcylTrfase"/>
</dbReference>
<feature type="transmembrane region" description="Helical" evidence="9">
    <location>
        <begin position="86"/>
        <end position="110"/>
    </location>
</feature>
<comment type="caution">
    <text evidence="11">The sequence shown here is derived from an EMBL/GenBank/DDBJ whole genome shotgun (WGS) entry which is preliminary data.</text>
</comment>
<dbReference type="EC" id="2.3.1.269" evidence="9"/>
<feature type="transmembrane region" description="Helical" evidence="9">
    <location>
        <begin position="161"/>
        <end position="183"/>
    </location>
</feature>
<feature type="transmembrane region" description="Helical" evidence="9">
    <location>
        <begin position="122"/>
        <end position="141"/>
    </location>
</feature>
<dbReference type="Gene3D" id="3.60.110.10">
    <property type="entry name" value="Carbon-nitrogen hydrolase"/>
    <property type="match status" value="1"/>
</dbReference>
<dbReference type="PROSITE" id="PS50263">
    <property type="entry name" value="CN_HYDROLASE"/>
    <property type="match status" value="1"/>
</dbReference>
<dbReference type="InterPro" id="IPR003010">
    <property type="entry name" value="C-N_Hydrolase"/>
</dbReference>
<dbReference type="GO" id="GO:0016410">
    <property type="term" value="F:N-acyltransferase activity"/>
    <property type="evidence" value="ECO:0007669"/>
    <property type="project" value="UniProtKB-UniRule"/>
</dbReference>
<evidence type="ECO:0000259" key="10">
    <source>
        <dbReference type="PROSITE" id="PS50263"/>
    </source>
</evidence>
<sequence length="506" mass="55756">MPRQLPSKLRLAMAGAAGLVCVFGFAPFYLFPLPVISYLVLAAMLAAAPDAKRALATGYCFGLGYFLGGVSWVFVSLHVYGGMPFWMAGLATLGFCAFLALYPAFACWAGWRLGGQSPHARYWLMAIGLAAMEWVRGWLFTGFPWFNPGYSQAPYSPLGGYAPLLGVYGIALLVILTGFALSSMLAKRAGVQRRAILAVLVVTVWGVGAALNHIEWTQPLGEPTKVALIQGNIEQDRKFLESELVGTFILYRDRMLASNAKLIVMPETALPIFLHQIPKDYLLNYTLHARSLGGDVVVGVPEYDEKTQQYYNSVISLGSSPTQRYRKSHLAPFGEYIPLKPIFGVFYRWLNMPLSDFGRGDTHQKPMSVAGQKVAVNICYEDLFGEEIIRQVPESTLLLNVTNDAWWGRSFAAMQHLQISQMRSMETGRALLRVTNTGITAIIDHKGLVADNHQAPWFVQTTLTGWVQGMTGNTPFTVYGNVPAILLMLGGIIAAVGYRLVSTRRH</sequence>
<evidence type="ECO:0000256" key="8">
    <source>
        <dbReference type="ARBA" id="ARBA00023315"/>
    </source>
</evidence>
<dbReference type="HAMAP" id="MF_01148">
    <property type="entry name" value="Lnt"/>
    <property type="match status" value="1"/>
</dbReference>
<comment type="similarity">
    <text evidence="2 9">Belongs to the CN hydrolase family. Apolipoprotein N-acyltransferase subfamily.</text>
</comment>
<evidence type="ECO:0000256" key="1">
    <source>
        <dbReference type="ARBA" id="ARBA00004651"/>
    </source>
</evidence>
<comment type="pathway">
    <text evidence="9">Protein modification; lipoprotein biosynthesis (N-acyl transfer).</text>
</comment>
<dbReference type="InterPro" id="IPR036526">
    <property type="entry name" value="C-N_Hydrolase_sf"/>
</dbReference>
<evidence type="ECO:0000256" key="5">
    <source>
        <dbReference type="ARBA" id="ARBA00022692"/>
    </source>
</evidence>
<dbReference type="Pfam" id="PF00795">
    <property type="entry name" value="CN_hydrolase"/>
    <property type="match status" value="1"/>
</dbReference>
<keyword evidence="4 9" id="KW-0808">Transferase</keyword>
<accession>A0A840MQ38</accession>
<organism evidence="11 12">
    <name type="scientific">Chitinivorax tropicus</name>
    <dbReference type="NCBI Taxonomy" id="714531"/>
    <lineage>
        <taxon>Bacteria</taxon>
        <taxon>Pseudomonadati</taxon>
        <taxon>Pseudomonadota</taxon>
        <taxon>Betaproteobacteria</taxon>
        <taxon>Chitinivorax</taxon>
    </lineage>
</organism>